<evidence type="ECO:0000256" key="5">
    <source>
        <dbReference type="ARBA" id="ARBA00022679"/>
    </source>
</evidence>
<dbReference type="UniPathway" id="UPA00378"/>
<comment type="cofactor">
    <cofactor evidence="1">
        <name>Ca(2+)</name>
        <dbReference type="ChEBI" id="CHEBI:29108"/>
    </cofactor>
</comment>
<dbReference type="InterPro" id="IPR029044">
    <property type="entry name" value="Nucleotide-diphossugar_trans"/>
</dbReference>
<sequence>MKRLLLIFTLVTLLSINIQCSDLESSKLVHVSLLSNWGFTPLHYESAEFINKQDKKLYWKFIDSFVDTINSKKREQLRDKDIYELILQSSRDVVDSNTFEFLKLNLAQRTMSPKVEVYRQLSIAEKPKDGVHSDWFVYNGKMYTDSKDIDSLDLSESLVGDNDHQILYEFDHVYSGNVDSTLPILILYGDITTEKFQKLHQKAKKFSDEKKVNYVLRYVISESSDKVYLQGYGFELALKNLEYKVMDDSSIKKDADGQSQKSITIPNEDVSGFNFFKLSTRKPELLQKLSTFRSFLLAHSQQFDELKVWELKDLGIQTAQKVISSSDPLRSLKYISQHFPTLANSLARISVNETLKKQMESNQKFINPQESLVLLNGRVINTETINTLTLTDMLQEELQPLTQIQSLGIQTEKISQLCDKASVDPDIRYRVLPEDLDAIIYLNNMDSNVAKGWTKSLEGLGKDTLDENGIQIARNLLTTVMVVDPSNTDAVSLLSDLSEFNQQVTSPSRFGFIFSTFNKPKQLDAASPKEIARLFIYIKNKAGLNPTLFLFRAMNYYRRMFSPGYISKAVMTHSIQAIAQQYRSVDTRSMNQAMQSVDHDITLQEMNNFVQNQMSIASDSAPLVFLNGRVIDLTNPKMEFSDQLLLQLANEFNQLKPLYTSGDITEDSSNLYKDILESKHWISVQGSKLLDTMSSDLITPEPTQYLKLLFNSKDSQLEKDYGKLLKDAIYYPAESKDTIYPITHLIIGDFDQKASRDLVLNMIEYQLNPENQEISSNVRFSIINCPMESSPNIFGKYLLSVRSQIKSLEDLKREFEKKLTDIIYKYSESNENLFHLQTRYARDYLRVNITENVPVVIVTNGRLTEIKNPSQSIKTIHNLNVMELKKSKTSLEILTGTEKLDNNLMMVAQSMVSNHMKNPNIERRSIPNSIEFSFRVINTQSPMKFTLVLNPFTKVAQKIVPIVEAFSKTLNISVDVLVNPPVSISEFPMKNYYHYVMQLDMKFDDKTGKLLSSQTSGTITNLPESRVLTLAMDIPGSWLVQPIVAKYDLDNIRLKDLGQENVLNAVFELENLVVEGSCLDVTLRGPPAGLEIELTPVGNSLTETQDTIVMSNLGYYQLKSNPGIWKLSLKPGRSSDISQIYDSDKEITLDHQSVIIDQLYVPTGNLYIRRKKGKEYESLIQEDEEPKQPQATKEPPSLWSSFFPKKKSIEEKKKEIQTVKNSDPELIHVFSVASGHLYERFLKIMMLSVTKNTDSPVKFWFLKNYLSPGFKEFIPKMAEELGFQYELVTYKWPWWLRKQTEKQRIIWSYKILFLDVLFPLDVKKIIFVDADQVVRTDMKELWDMNLQGASLGLTPFCDSNKDTEGFRFWKTGYWRDHLRGKPYHISALYVVDLQKFRRITAGDQLRATYDQLSRDPNSLANLDQDLPNYLQHQVKIFSLPQEWLWCETWCDQSSKSKAKTIDLCNNPLTKTPKLQNAVRIISEWTSLDNEAKDLDLKFDKEKEKNQQKQQIQKDLEKSKIDLADLISDTLNEAQKLI</sequence>
<evidence type="ECO:0000256" key="1">
    <source>
        <dbReference type="ARBA" id="ARBA00001913"/>
    </source>
</evidence>
<keyword evidence="5 16" id="KW-0808">Transferase</keyword>
<dbReference type="PANTHER" id="PTHR11226">
    <property type="entry name" value="UDP-GLUCOSE GLYCOPROTEIN:GLUCOSYLTRANSFERASE"/>
    <property type="match status" value="1"/>
</dbReference>
<dbReference type="InterPro" id="IPR040693">
    <property type="entry name" value="UGGT_TRXL_1"/>
</dbReference>
<evidence type="ECO:0000313" key="16">
    <source>
        <dbReference type="EMBL" id="KYQ99832.1"/>
    </source>
</evidence>
<dbReference type="Pfam" id="PF18403">
    <property type="entry name" value="Thioredoxin_15"/>
    <property type="match status" value="1"/>
</dbReference>
<keyword evidence="8" id="KW-0325">Glycoprotein</keyword>
<dbReference type="Proteomes" id="UP000076078">
    <property type="component" value="Unassembled WGS sequence"/>
</dbReference>
<dbReference type="OMA" id="RQTKTRF"/>
<dbReference type="STRING" id="361077.A0A152A0Q0"/>
<dbReference type="Pfam" id="PF18404">
    <property type="entry name" value="Glyco_transf_24"/>
    <property type="match status" value="1"/>
</dbReference>
<evidence type="ECO:0000259" key="14">
    <source>
        <dbReference type="Pfam" id="PF18403"/>
    </source>
</evidence>
<comment type="subcellular location">
    <subcellularLocation>
        <location evidence="2">Endoplasmic reticulum lumen</location>
    </subcellularLocation>
</comment>
<evidence type="ECO:0000259" key="13">
    <source>
        <dbReference type="Pfam" id="PF18402"/>
    </source>
</evidence>
<dbReference type="GO" id="GO:0036503">
    <property type="term" value="P:ERAD pathway"/>
    <property type="evidence" value="ECO:0007669"/>
    <property type="project" value="TreeGrafter"/>
</dbReference>
<organism evidence="16 17">
    <name type="scientific">Tieghemostelium lacteum</name>
    <name type="common">Slime mold</name>
    <name type="synonym">Dictyostelium lacteum</name>
    <dbReference type="NCBI Taxonomy" id="361077"/>
    <lineage>
        <taxon>Eukaryota</taxon>
        <taxon>Amoebozoa</taxon>
        <taxon>Evosea</taxon>
        <taxon>Eumycetozoa</taxon>
        <taxon>Dictyostelia</taxon>
        <taxon>Dictyosteliales</taxon>
        <taxon>Raperosteliaceae</taxon>
        <taxon>Tieghemostelium</taxon>
    </lineage>
</organism>
<proteinExistence type="inferred from homology"/>
<dbReference type="GO" id="GO:0003980">
    <property type="term" value="F:UDP-glucose:glycoprotein glucosyltransferase activity"/>
    <property type="evidence" value="ECO:0007669"/>
    <property type="project" value="InterPro"/>
</dbReference>
<feature type="domain" description="UDP-glucose:glycoprotein glucosyltransferase thioredoxin-like" evidence="14">
    <location>
        <begin position="716"/>
        <end position="873"/>
    </location>
</feature>
<evidence type="ECO:0000259" key="15">
    <source>
        <dbReference type="Pfam" id="PF18404"/>
    </source>
</evidence>
<evidence type="ECO:0000256" key="9">
    <source>
        <dbReference type="SAM" id="Coils"/>
    </source>
</evidence>
<dbReference type="InterPro" id="IPR040692">
    <property type="entry name" value="UGGT_TRXL_3"/>
</dbReference>
<dbReference type="InterPro" id="IPR040694">
    <property type="entry name" value="UGGT_TRXL_2"/>
</dbReference>
<dbReference type="EMBL" id="LODT01000020">
    <property type="protein sequence ID" value="KYQ99832.1"/>
    <property type="molecule type" value="Genomic_DNA"/>
</dbReference>
<dbReference type="CDD" id="cd06432">
    <property type="entry name" value="GT8_HUGT1_C_like"/>
    <property type="match status" value="1"/>
</dbReference>
<keyword evidence="7" id="KW-0256">Endoplasmic reticulum</keyword>
<feature type="signal peptide" evidence="10">
    <location>
        <begin position="1"/>
        <end position="20"/>
    </location>
</feature>
<feature type="domain" description="UGGT thioredoxin-like" evidence="12">
    <location>
        <begin position="301"/>
        <end position="423"/>
    </location>
</feature>
<dbReference type="OrthoDB" id="27683at2759"/>
<name>A0A152A0Q0_TIELA</name>
<gene>
    <name evidence="16" type="ORF">DLAC_03783</name>
</gene>
<dbReference type="Pfam" id="PF18400">
    <property type="entry name" value="Thioredoxin_12"/>
    <property type="match status" value="1"/>
</dbReference>
<comment type="pathway">
    <text evidence="3">Protein modification; protein glycosylation.</text>
</comment>
<evidence type="ECO:0000256" key="2">
    <source>
        <dbReference type="ARBA" id="ARBA00004319"/>
    </source>
</evidence>
<dbReference type="InterPro" id="IPR009448">
    <property type="entry name" value="UDP-g_GGtrans"/>
</dbReference>
<protein>
    <submittedName>
        <fullName evidence="16">Glycosyltransferase</fullName>
    </submittedName>
</protein>
<comment type="similarity">
    <text evidence="4">Belongs to the glycosyltransferase 8 family.</text>
</comment>
<evidence type="ECO:0000256" key="7">
    <source>
        <dbReference type="ARBA" id="ARBA00022824"/>
    </source>
</evidence>
<feature type="domain" description="UGGT thioredoxin-like" evidence="13">
    <location>
        <begin position="433"/>
        <end position="673"/>
    </location>
</feature>
<dbReference type="SUPFAM" id="SSF53448">
    <property type="entry name" value="Nucleotide-diphospho-sugar transferases"/>
    <property type="match status" value="1"/>
</dbReference>
<dbReference type="GO" id="GO:0051082">
    <property type="term" value="F:unfolded protein binding"/>
    <property type="evidence" value="ECO:0007669"/>
    <property type="project" value="TreeGrafter"/>
</dbReference>
<dbReference type="InParanoid" id="A0A152A0Q0"/>
<dbReference type="Pfam" id="PF06427">
    <property type="entry name" value="UDP-g_GGTase"/>
    <property type="match status" value="1"/>
</dbReference>
<dbReference type="PANTHER" id="PTHR11226:SF0">
    <property type="entry name" value="UDP-GLUCOSE:GLYCOPROTEIN GLUCOSYLTRANSFERASE"/>
    <property type="match status" value="1"/>
</dbReference>
<comment type="caution">
    <text evidence="16">The sequence shown here is derived from an EMBL/GenBank/DDBJ whole genome shotgun (WGS) entry which is preliminary data.</text>
</comment>
<dbReference type="InterPro" id="IPR040525">
    <property type="entry name" value="UGGT_TRXL_4"/>
</dbReference>
<evidence type="ECO:0000256" key="10">
    <source>
        <dbReference type="SAM" id="SignalP"/>
    </source>
</evidence>
<dbReference type="FunCoup" id="A0A152A0Q0">
    <property type="interactions" value="750"/>
</dbReference>
<evidence type="ECO:0000256" key="8">
    <source>
        <dbReference type="ARBA" id="ARBA00023180"/>
    </source>
</evidence>
<keyword evidence="17" id="KW-1185">Reference proteome</keyword>
<dbReference type="Pfam" id="PF18401">
    <property type="entry name" value="Thioredoxin_13"/>
    <property type="match status" value="1"/>
</dbReference>
<dbReference type="InterPro" id="IPR040497">
    <property type="entry name" value="Glyco_transf_24"/>
</dbReference>
<dbReference type="GO" id="GO:0018279">
    <property type="term" value="P:protein N-linked glycosylation via asparagine"/>
    <property type="evidence" value="ECO:0007669"/>
    <property type="project" value="TreeGrafter"/>
</dbReference>
<keyword evidence="9" id="KW-0175">Coiled coil</keyword>
<reference evidence="16 17" key="1">
    <citation type="submission" date="2015-12" db="EMBL/GenBank/DDBJ databases">
        <title>Dictyostelia acquired genes for synthesis and detection of signals that induce cell-type specialization by lateral gene transfer from prokaryotes.</title>
        <authorList>
            <person name="Gloeckner G."/>
            <person name="Schaap P."/>
        </authorList>
    </citation>
    <scope>NUCLEOTIDE SEQUENCE [LARGE SCALE GENOMIC DNA]</scope>
    <source>
        <strain evidence="16 17">TK</strain>
    </source>
</reference>
<dbReference type="GO" id="GO:0005788">
    <property type="term" value="C:endoplasmic reticulum lumen"/>
    <property type="evidence" value="ECO:0007669"/>
    <property type="project" value="UniProtKB-SubCell"/>
</dbReference>
<evidence type="ECO:0000313" key="17">
    <source>
        <dbReference type="Proteomes" id="UP000076078"/>
    </source>
</evidence>
<evidence type="ECO:0000256" key="3">
    <source>
        <dbReference type="ARBA" id="ARBA00004922"/>
    </source>
</evidence>
<keyword evidence="6 10" id="KW-0732">Signal</keyword>
<evidence type="ECO:0000256" key="6">
    <source>
        <dbReference type="ARBA" id="ARBA00022729"/>
    </source>
</evidence>
<feature type="coiled-coil region" evidence="9">
    <location>
        <begin position="1501"/>
        <end position="1528"/>
    </location>
</feature>
<evidence type="ECO:0000259" key="12">
    <source>
        <dbReference type="Pfam" id="PF18401"/>
    </source>
</evidence>
<feature type="domain" description="Glucosyltransferase 24 catalytic" evidence="15">
    <location>
        <begin position="1227"/>
        <end position="1493"/>
    </location>
</feature>
<evidence type="ECO:0000256" key="4">
    <source>
        <dbReference type="ARBA" id="ARBA00006351"/>
    </source>
</evidence>
<dbReference type="Gene3D" id="3.90.550.10">
    <property type="entry name" value="Spore Coat Polysaccharide Biosynthesis Protein SpsA, Chain A"/>
    <property type="match status" value="1"/>
</dbReference>
<accession>A0A152A0Q0</accession>
<feature type="chain" id="PRO_5007593481" evidence="10">
    <location>
        <begin position="21"/>
        <end position="1537"/>
    </location>
</feature>
<dbReference type="Pfam" id="PF18402">
    <property type="entry name" value="Thioredoxin_14"/>
    <property type="match status" value="1"/>
</dbReference>
<evidence type="ECO:0000259" key="11">
    <source>
        <dbReference type="Pfam" id="PF18400"/>
    </source>
</evidence>
<feature type="domain" description="UGGT thioredoxin-like" evidence="11">
    <location>
        <begin position="40"/>
        <end position="225"/>
    </location>
</feature>